<reference evidence="1" key="1">
    <citation type="journal article" date="2015" name="Nature">
        <title>Complex archaea that bridge the gap between prokaryotes and eukaryotes.</title>
        <authorList>
            <person name="Spang A."/>
            <person name="Saw J.H."/>
            <person name="Jorgensen S.L."/>
            <person name="Zaremba-Niedzwiedzka K."/>
            <person name="Martijn J."/>
            <person name="Lind A.E."/>
            <person name="van Eijk R."/>
            <person name="Schleper C."/>
            <person name="Guy L."/>
            <person name="Ettema T.J."/>
        </authorList>
    </citation>
    <scope>NUCLEOTIDE SEQUENCE</scope>
</reference>
<evidence type="ECO:0000313" key="1">
    <source>
        <dbReference type="EMBL" id="KKK74828.1"/>
    </source>
</evidence>
<accession>A0A0F8Y0M1</accession>
<dbReference type="AlphaFoldDB" id="A0A0F8Y0M1"/>
<proteinExistence type="predicted"/>
<sequence length="44" mass="4772">MILLEEGFFAAARFNTSRTVVVDQVIAIEYPIGIAAPAPAFEEC</sequence>
<name>A0A0F8Y0M1_9ZZZZ</name>
<dbReference type="EMBL" id="LAZR01056133">
    <property type="protein sequence ID" value="KKK74828.1"/>
    <property type="molecule type" value="Genomic_DNA"/>
</dbReference>
<organism evidence="1">
    <name type="scientific">marine sediment metagenome</name>
    <dbReference type="NCBI Taxonomy" id="412755"/>
    <lineage>
        <taxon>unclassified sequences</taxon>
        <taxon>metagenomes</taxon>
        <taxon>ecological metagenomes</taxon>
    </lineage>
</organism>
<gene>
    <name evidence="1" type="ORF">LCGC14_2879850</name>
</gene>
<comment type="caution">
    <text evidence="1">The sequence shown here is derived from an EMBL/GenBank/DDBJ whole genome shotgun (WGS) entry which is preliminary data.</text>
</comment>
<protein>
    <submittedName>
        <fullName evidence="1">Uncharacterized protein</fullName>
    </submittedName>
</protein>